<sequence length="110" mass="13016">MDKLEKYSSTIQKILQEYAQFSQDKDIETELVFDTIRHHYQIVNVGWKNDNWIYGCILHLDIKNDKVWIQHNGTEMEIGEELVKQGVPKSDIVIGFHSPFKRQFTEYAVN</sequence>
<dbReference type="EMBL" id="AAXW01000026">
    <property type="protein sequence ID" value="EAZ90339.1"/>
    <property type="molecule type" value="Genomic_DNA"/>
</dbReference>
<dbReference type="AlphaFoldDB" id="A3IT35"/>
<organism evidence="1 2">
    <name type="scientific">Crocosphaera chwakensis CCY0110</name>
    <dbReference type="NCBI Taxonomy" id="391612"/>
    <lineage>
        <taxon>Bacteria</taxon>
        <taxon>Bacillati</taxon>
        <taxon>Cyanobacteriota</taxon>
        <taxon>Cyanophyceae</taxon>
        <taxon>Oscillatoriophycideae</taxon>
        <taxon>Chroococcales</taxon>
        <taxon>Aphanothecaceae</taxon>
        <taxon>Crocosphaera</taxon>
        <taxon>Crocosphaera chwakensis</taxon>
    </lineage>
</organism>
<dbReference type="eggNOG" id="ENOG5032T70">
    <property type="taxonomic scope" value="Bacteria"/>
</dbReference>
<dbReference type="SUPFAM" id="SSF143847">
    <property type="entry name" value="XisI-like"/>
    <property type="match status" value="1"/>
</dbReference>
<accession>A3IT35</accession>
<protein>
    <submittedName>
        <fullName evidence="1">FdxN element excision controlling factor protein</fullName>
    </submittedName>
</protein>
<evidence type="ECO:0000313" key="1">
    <source>
        <dbReference type="EMBL" id="EAZ90339.1"/>
    </source>
</evidence>
<keyword evidence="2" id="KW-1185">Reference proteome</keyword>
<dbReference type="InterPro" id="IPR035943">
    <property type="entry name" value="XisI-like_sf"/>
</dbReference>
<gene>
    <name evidence="1" type="ORF">CY0110_04713</name>
</gene>
<comment type="caution">
    <text evidence="1">The sequence shown here is derived from an EMBL/GenBank/DDBJ whole genome shotgun (WGS) entry which is preliminary data.</text>
</comment>
<dbReference type="OrthoDB" id="467081at2"/>
<dbReference type="Proteomes" id="UP000003781">
    <property type="component" value="Unassembled WGS sequence"/>
</dbReference>
<proteinExistence type="predicted"/>
<reference evidence="1 2" key="1">
    <citation type="submission" date="2007-03" db="EMBL/GenBank/DDBJ databases">
        <authorList>
            <person name="Stal L."/>
            <person name="Ferriera S."/>
            <person name="Johnson J."/>
            <person name="Kravitz S."/>
            <person name="Beeson K."/>
            <person name="Sutton G."/>
            <person name="Rogers Y.-H."/>
            <person name="Friedman R."/>
            <person name="Frazier M."/>
            <person name="Venter J.C."/>
        </authorList>
    </citation>
    <scope>NUCLEOTIDE SEQUENCE [LARGE SCALE GENOMIC DNA]</scope>
    <source>
        <strain evidence="1 2">CCY0110</strain>
    </source>
</reference>
<dbReference type="CDD" id="cd16382">
    <property type="entry name" value="XisI-like"/>
    <property type="match status" value="1"/>
</dbReference>
<evidence type="ECO:0000313" key="2">
    <source>
        <dbReference type="Proteomes" id="UP000003781"/>
    </source>
</evidence>
<name>A3IT35_9CHRO</name>
<dbReference type="RefSeq" id="WP_008276540.1">
    <property type="nucleotide sequence ID" value="NZ_AAXW01000026.1"/>
</dbReference>
<dbReference type="InterPro" id="IPR014968">
    <property type="entry name" value="XisI"/>
</dbReference>
<dbReference type="Gene3D" id="3.30.310.110">
    <property type="entry name" value="XisI-like"/>
    <property type="match status" value="1"/>
</dbReference>
<dbReference type="Pfam" id="PF08869">
    <property type="entry name" value="XisI"/>
    <property type="match status" value="1"/>
</dbReference>